<name>A0ABU5JUK5_9BACI</name>
<dbReference type="Proteomes" id="UP001291930">
    <property type="component" value="Unassembled WGS sequence"/>
</dbReference>
<dbReference type="InterPro" id="IPR053892">
    <property type="entry name" value="MoaF-like"/>
</dbReference>
<reference evidence="3" key="1">
    <citation type="submission" date="2023-11" db="EMBL/GenBank/DDBJ databases">
        <title>Genome Sequence of Bacillus pseudomycoides stain BUPM19.</title>
        <authorList>
            <person name="Farhat A."/>
        </authorList>
    </citation>
    <scope>NUCLEOTIDE SEQUENCE [LARGE SCALE GENOMIC DNA]</scope>
    <source>
        <strain evidence="3">BUPM19</strain>
    </source>
</reference>
<evidence type="ECO:0000313" key="3">
    <source>
        <dbReference type="Proteomes" id="UP001291930"/>
    </source>
</evidence>
<dbReference type="InterPro" id="IPR012674">
    <property type="entry name" value="Calycin"/>
</dbReference>
<gene>
    <name evidence="2" type="ORF">U2I54_08160</name>
</gene>
<dbReference type="EMBL" id="JAXOVW010000012">
    <property type="protein sequence ID" value="MDZ5607071.1"/>
    <property type="molecule type" value="Genomic_DNA"/>
</dbReference>
<dbReference type="Pfam" id="PF22036">
    <property type="entry name" value="MoaF_like"/>
    <property type="match status" value="1"/>
</dbReference>
<dbReference type="RefSeq" id="WP_374217353.1">
    <property type="nucleotide sequence ID" value="NZ_JAXOVW010000012.1"/>
</dbReference>
<dbReference type="Gene3D" id="2.40.128.20">
    <property type="match status" value="1"/>
</dbReference>
<feature type="domain" description="MoaF-like" evidence="1">
    <location>
        <begin position="5"/>
        <end position="90"/>
    </location>
</feature>
<sequence length="107" mass="12251">MQTFIGRKVKVSYENGLVFQVNYLSETKLRWEALEGPKKGQAGEETITSMEVRPGIYFLNWVEEDGLTISQILNLHEMKLNTFMTFDQGEGRQSLFETAIVEDLSAK</sequence>
<evidence type="ECO:0000313" key="2">
    <source>
        <dbReference type="EMBL" id="MDZ5607071.1"/>
    </source>
</evidence>
<protein>
    <submittedName>
        <fullName evidence="2">MoaF N-terminal domain-containing protein</fullName>
    </submittedName>
</protein>
<accession>A0ABU5JUK5</accession>
<evidence type="ECO:0000259" key="1">
    <source>
        <dbReference type="Pfam" id="PF22036"/>
    </source>
</evidence>
<keyword evidence="3" id="KW-1185">Reference proteome</keyword>
<organism evidence="2 3">
    <name type="scientific">Bacillus bingmayongensis</name>
    <dbReference type="NCBI Taxonomy" id="1150157"/>
    <lineage>
        <taxon>Bacteria</taxon>
        <taxon>Bacillati</taxon>
        <taxon>Bacillota</taxon>
        <taxon>Bacilli</taxon>
        <taxon>Bacillales</taxon>
        <taxon>Bacillaceae</taxon>
        <taxon>Bacillus</taxon>
    </lineage>
</organism>
<dbReference type="SUPFAM" id="SSF50814">
    <property type="entry name" value="Lipocalins"/>
    <property type="match status" value="1"/>
</dbReference>
<proteinExistence type="predicted"/>
<comment type="caution">
    <text evidence="2">The sequence shown here is derived from an EMBL/GenBank/DDBJ whole genome shotgun (WGS) entry which is preliminary data.</text>
</comment>